<evidence type="ECO:0000313" key="9">
    <source>
        <dbReference type="Proteomes" id="UP001186944"/>
    </source>
</evidence>
<evidence type="ECO:0000259" key="7">
    <source>
        <dbReference type="PROSITE" id="PS50157"/>
    </source>
</evidence>
<dbReference type="FunFam" id="3.30.160.60:FF:000446">
    <property type="entry name" value="Zinc finger protein"/>
    <property type="match status" value="1"/>
</dbReference>
<dbReference type="PROSITE" id="PS50157">
    <property type="entry name" value="ZINC_FINGER_C2H2_2"/>
    <property type="match status" value="10"/>
</dbReference>
<dbReference type="Pfam" id="PF00096">
    <property type="entry name" value="zf-C2H2"/>
    <property type="match status" value="3"/>
</dbReference>
<dbReference type="PROSITE" id="PS00028">
    <property type="entry name" value="ZINC_FINGER_C2H2_1"/>
    <property type="match status" value="9"/>
</dbReference>
<dbReference type="EMBL" id="VSWD01000006">
    <property type="protein sequence ID" value="KAK3099290.1"/>
    <property type="molecule type" value="Genomic_DNA"/>
</dbReference>
<feature type="domain" description="C2H2-type" evidence="7">
    <location>
        <begin position="364"/>
        <end position="387"/>
    </location>
</feature>
<feature type="compositionally biased region" description="Basic and acidic residues" evidence="6">
    <location>
        <begin position="136"/>
        <end position="151"/>
    </location>
</feature>
<gene>
    <name evidence="8" type="ORF">FSP39_002096</name>
</gene>
<dbReference type="FunFam" id="3.30.160.60:FF:000100">
    <property type="entry name" value="Zinc finger 45-like"/>
    <property type="match status" value="1"/>
</dbReference>
<dbReference type="Pfam" id="PF12874">
    <property type="entry name" value="zf-met"/>
    <property type="match status" value="1"/>
</dbReference>
<keyword evidence="4" id="KW-0862">Zinc</keyword>
<dbReference type="Gene3D" id="3.30.160.60">
    <property type="entry name" value="Classic Zinc Finger"/>
    <property type="match status" value="9"/>
</dbReference>
<feature type="region of interest" description="Disordered" evidence="6">
    <location>
        <begin position="129"/>
        <end position="151"/>
    </location>
</feature>
<keyword evidence="3 5" id="KW-0863">Zinc-finger</keyword>
<dbReference type="PANTHER" id="PTHR23234">
    <property type="entry name" value="ZNF44 PROTEIN"/>
    <property type="match status" value="1"/>
</dbReference>
<name>A0AA89BYK5_PINIB</name>
<organism evidence="8 9">
    <name type="scientific">Pinctada imbricata</name>
    <name type="common">Atlantic pearl-oyster</name>
    <name type="synonym">Pinctada martensii</name>
    <dbReference type="NCBI Taxonomy" id="66713"/>
    <lineage>
        <taxon>Eukaryota</taxon>
        <taxon>Metazoa</taxon>
        <taxon>Spiralia</taxon>
        <taxon>Lophotrochozoa</taxon>
        <taxon>Mollusca</taxon>
        <taxon>Bivalvia</taxon>
        <taxon>Autobranchia</taxon>
        <taxon>Pteriomorphia</taxon>
        <taxon>Pterioida</taxon>
        <taxon>Pterioidea</taxon>
        <taxon>Pteriidae</taxon>
        <taxon>Pinctada</taxon>
    </lineage>
</organism>
<evidence type="ECO:0000313" key="8">
    <source>
        <dbReference type="EMBL" id="KAK3099290.1"/>
    </source>
</evidence>
<dbReference type="SUPFAM" id="SSF57667">
    <property type="entry name" value="beta-beta-alpha zinc fingers"/>
    <property type="match status" value="5"/>
</dbReference>
<feature type="domain" description="C2H2-type" evidence="7">
    <location>
        <begin position="449"/>
        <end position="476"/>
    </location>
</feature>
<evidence type="ECO:0000256" key="1">
    <source>
        <dbReference type="ARBA" id="ARBA00022723"/>
    </source>
</evidence>
<evidence type="ECO:0000256" key="2">
    <source>
        <dbReference type="ARBA" id="ARBA00022737"/>
    </source>
</evidence>
<evidence type="ECO:0000256" key="4">
    <source>
        <dbReference type="ARBA" id="ARBA00022833"/>
    </source>
</evidence>
<dbReference type="AlphaFoldDB" id="A0AA89BYK5"/>
<feature type="region of interest" description="Disordered" evidence="6">
    <location>
        <begin position="717"/>
        <end position="738"/>
    </location>
</feature>
<feature type="domain" description="C2H2-type" evidence="7">
    <location>
        <begin position="845"/>
        <end position="872"/>
    </location>
</feature>
<protein>
    <recommendedName>
        <fullName evidence="7">C2H2-type domain-containing protein</fullName>
    </recommendedName>
</protein>
<feature type="domain" description="C2H2-type" evidence="7">
    <location>
        <begin position="393"/>
        <end position="415"/>
    </location>
</feature>
<keyword evidence="2" id="KW-0677">Repeat</keyword>
<feature type="region of interest" description="Disordered" evidence="6">
    <location>
        <begin position="68"/>
        <end position="93"/>
    </location>
</feature>
<feature type="domain" description="C2H2-type" evidence="7">
    <location>
        <begin position="873"/>
        <end position="901"/>
    </location>
</feature>
<proteinExistence type="predicted"/>
<feature type="domain" description="C2H2-type" evidence="7">
    <location>
        <begin position="336"/>
        <end position="363"/>
    </location>
</feature>
<feature type="domain" description="C2H2-type" evidence="7">
    <location>
        <begin position="508"/>
        <end position="535"/>
    </location>
</feature>
<evidence type="ECO:0000256" key="5">
    <source>
        <dbReference type="PROSITE-ProRule" id="PRU00042"/>
    </source>
</evidence>
<accession>A0AA89BYK5</accession>
<feature type="domain" description="C2H2-type" evidence="7">
    <location>
        <begin position="308"/>
        <end position="335"/>
    </location>
</feature>
<dbReference type="PANTHER" id="PTHR23234:SF10">
    <property type="entry name" value="RIKEN CDNA 6720489N17 GENE-RELATED"/>
    <property type="match status" value="1"/>
</dbReference>
<comment type="caution">
    <text evidence="8">The sequence shown here is derived from an EMBL/GenBank/DDBJ whole genome shotgun (WGS) entry which is preliminary data.</text>
</comment>
<dbReference type="SMART" id="SM00355">
    <property type="entry name" value="ZnF_C2H2"/>
    <property type="match status" value="14"/>
</dbReference>
<evidence type="ECO:0000256" key="6">
    <source>
        <dbReference type="SAM" id="MobiDB-lite"/>
    </source>
</evidence>
<dbReference type="InterPro" id="IPR036236">
    <property type="entry name" value="Znf_C2H2_sf"/>
</dbReference>
<dbReference type="GO" id="GO:0008270">
    <property type="term" value="F:zinc ion binding"/>
    <property type="evidence" value="ECO:0007669"/>
    <property type="project" value="UniProtKB-KW"/>
</dbReference>
<feature type="domain" description="C2H2-type" evidence="7">
    <location>
        <begin position="902"/>
        <end position="925"/>
    </location>
</feature>
<sequence length="925" mass="105555">MSDRQKGLVARLLKQSILTVCKETVPYSQHLEIDGIVCISSEDEAKQIVIKVHELFQRSNAELKNIESPSVEFRDQPNGEASSASLDLHNGKMDFSKGTEAGYDGLGAGHTMRENGKLSIIEGVQNGLSQSGYRSSAEKGSRGRQEEMRQNMKEDISEDIWSEDSENFDIVSSPEGSVASSGMDQLSIGRQTPVENTASASVITKPIVSRIFPKKAIDLRKNAKKTFDMNVKIENEESGTEDAGMKNKEGSNTGAKAMDGSSPGYIYNAEMPAIVTPTVQDIECKRCGMVLEDGQAFESHNLSSHNVYTCLVCYNTFTCRNNMKRHMRLHTGYRPYQCTLCSESFTRKDDIKRHLIRHNYNKPFRCSICKKGYMDRKSIKSHLRKDHRRNLVHCCPTCGEAFDDTLQFQEHKKTHPELMVFHCSLCNFTGANPLMYNKHMLVHGRKKSFQCSKCNLDFTDPFKYTTHLKIHRGDTNFTSYRCCFCSHSLETYDSFIKHEHTHVQCKRHTCTVCKKQFRYPSNLREHMLIHSDMSKQIKVTLEKSKEIVTSAFVSPKEEMEEIENSHDSMHSMDDEEVETKLFDQPLDDYSSQYWCTECNQGFSSESHLTEHIAMAHDDNENNNSETNQNLLSEKVDAAMAMTGNETDPNHIPFTYTDLDLEEESIQDQGVSGYGCMKVPMTPAIDQMKSELSHHMYQEMNSESAKEFSYMNGDLKVSQENSEPQIEAEPKVDTGLDGNDDDDAIVYHRKKQMGYSGVSSIPVFPQNETDNFVLAVNHVNHAPPSTSPNGFLSPITTTTRSPGFERVVTPDVLFRTKVPFECDICKAFYNDFDEFDKHCNNVHRRFICDFCGKQFTSKPNRDRHVRYHTGEKPYKCELCNLSFFRGDDLKYHRTTRHSDVKPFSCSKCRMNFAWAKDLEKHLKTHK</sequence>
<dbReference type="InterPro" id="IPR013087">
    <property type="entry name" value="Znf_C2H2_type"/>
</dbReference>
<feature type="region of interest" description="Disordered" evidence="6">
    <location>
        <begin position="235"/>
        <end position="257"/>
    </location>
</feature>
<keyword evidence="1" id="KW-0479">Metal-binding</keyword>
<dbReference type="Proteomes" id="UP001186944">
    <property type="component" value="Unassembled WGS sequence"/>
</dbReference>
<dbReference type="InterPro" id="IPR050758">
    <property type="entry name" value="Znf_C2H2-type"/>
</dbReference>
<reference evidence="8" key="1">
    <citation type="submission" date="2019-08" db="EMBL/GenBank/DDBJ databases">
        <title>The improved chromosome-level genome for the pearl oyster Pinctada fucata martensii using PacBio sequencing and Hi-C.</title>
        <authorList>
            <person name="Zheng Z."/>
        </authorList>
    </citation>
    <scope>NUCLEOTIDE SEQUENCE</scope>
    <source>
        <strain evidence="8">ZZ-2019</strain>
        <tissue evidence="8">Adductor muscle</tissue>
    </source>
</reference>
<evidence type="ECO:0000256" key="3">
    <source>
        <dbReference type="ARBA" id="ARBA00022771"/>
    </source>
</evidence>
<feature type="domain" description="C2H2-type" evidence="7">
    <location>
        <begin position="593"/>
        <end position="621"/>
    </location>
</feature>
<keyword evidence="9" id="KW-1185">Reference proteome</keyword>